<dbReference type="PROSITE" id="PS50043">
    <property type="entry name" value="HTH_LUXR_2"/>
    <property type="match status" value="1"/>
</dbReference>
<dbReference type="Pfam" id="PF25873">
    <property type="entry name" value="WHD_MalT"/>
    <property type="match status" value="1"/>
</dbReference>
<dbReference type="OrthoDB" id="134985at2"/>
<dbReference type="Pfam" id="PF00196">
    <property type="entry name" value="GerE"/>
    <property type="match status" value="1"/>
</dbReference>
<keyword evidence="2" id="KW-0238">DNA-binding</keyword>
<feature type="domain" description="HTH luxR-type" evidence="5">
    <location>
        <begin position="838"/>
        <end position="903"/>
    </location>
</feature>
<reference evidence="6 7" key="1">
    <citation type="journal article" date="2015" name="Antonie Van Leeuwenhoek">
        <title>Streptomyces klenkii sp. nov., isolated from deep marine sediment.</title>
        <authorList>
            <person name="Veyisoglu A."/>
            <person name="Sahin N."/>
        </authorList>
    </citation>
    <scope>NUCLEOTIDE SEQUENCE [LARGE SCALE GENOMIC DNA]</scope>
    <source>
        <strain evidence="6 7">KCTC 29202</strain>
    </source>
</reference>
<dbReference type="SUPFAM" id="SSF52540">
    <property type="entry name" value="P-loop containing nucleoside triphosphate hydrolases"/>
    <property type="match status" value="1"/>
</dbReference>
<dbReference type="InterPro" id="IPR036388">
    <property type="entry name" value="WH-like_DNA-bd_sf"/>
</dbReference>
<name>A0A3B0BXV4_9ACTN</name>
<dbReference type="SUPFAM" id="SSF46894">
    <property type="entry name" value="C-terminal effector domain of the bipartite response regulators"/>
    <property type="match status" value="1"/>
</dbReference>
<dbReference type="Pfam" id="PF17874">
    <property type="entry name" value="TPR_MalT"/>
    <property type="match status" value="1"/>
</dbReference>
<keyword evidence="7" id="KW-1185">Reference proteome</keyword>
<proteinExistence type="predicted"/>
<dbReference type="GO" id="GO:0006355">
    <property type="term" value="P:regulation of DNA-templated transcription"/>
    <property type="evidence" value="ECO:0007669"/>
    <property type="project" value="InterPro"/>
</dbReference>
<accession>A0A3B0BXV4</accession>
<evidence type="ECO:0000256" key="4">
    <source>
        <dbReference type="SAM" id="MobiDB-lite"/>
    </source>
</evidence>
<keyword evidence="1" id="KW-0805">Transcription regulation</keyword>
<dbReference type="Proteomes" id="UP000270343">
    <property type="component" value="Unassembled WGS sequence"/>
</dbReference>
<gene>
    <name evidence="6" type="ORF">D7231_00235</name>
</gene>
<organism evidence="6 7">
    <name type="scientific">Streptomyces klenkii</name>
    <dbReference type="NCBI Taxonomy" id="1420899"/>
    <lineage>
        <taxon>Bacteria</taxon>
        <taxon>Bacillati</taxon>
        <taxon>Actinomycetota</taxon>
        <taxon>Actinomycetes</taxon>
        <taxon>Kitasatosporales</taxon>
        <taxon>Streptomycetaceae</taxon>
        <taxon>Streptomyces</taxon>
    </lineage>
</organism>
<feature type="region of interest" description="Disordered" evidence="4">
    <location>
        <begin position="486"/>
        <end position="513"/>
    </location>
</feature>
<protein>
    <submittedName>
        <fullName evidence="6">Helix-turn-helix transcriptional regulator</fullName>
    </submittedName>
</protein>
<dbReference type="PANTHER" id="PTHR44688">
    <property type="entry name" value="DNA-BINDING TRANSCRIPTIONAL ACTIVATOR DEVR_DOSR"/>
    <property type="match status" value="1"/>
</dbReference>
<dbReference type="SMART" id="SM00421">
    <property type="entry name" value="HTH_LUXR"/>
    <property type="match status" value="1"/>
</dbReference>
<evidence type="ECO:0000259" key="5">
    <source>
        <dbReference type="PROSITE" id="PS50043"/>
    </source>
</evidence>
<comment type="caution">
    <text evidence="6">The sequence shown here is derived from an EMBL/GenBank/DDBJ whole genome shotgun (WGS) entry which is preliminary data.</text>
</comment>
<evidence type="ECO:0000256" key="1">
    <source>
        <dbReference type="ARBA" id="ARBA00023015"/>
    </source>
</evidence>
<dbReference type="InterPro" id="IPR011990">
    <property type="entry name" value="TPR-like_helical_dom_sf"/>
</dbReference>
<dbReference type="RefSeq" id="WP_120752834.1">
    <property type="nucleotide sequence ID" value="NZ_RBAM01000001.1"/>
</dbReference>
<dbReference type="InterPro" id="IPR000792">
    <property type="entry name" value="Tscrpt_reg_LuxR_C"/>
</dbReference>
<evidence type="ECO:0000313" key="6">
    <source>
        <dbReference type="EMBL" id="RKN77218.1"/>
    </source>
</evidence>
<dbReference type="Gene3D" id="1.10.10.10">
    <property type="entry name" value="Winged helix-like DNA-binding domain superfamily/Winged helix DNA-binding domain"/>
    <property type="match status" value="1"/>
</dbReference>
<dbReference type="GO" id="GO:0003677">
    <property type="term" value="F:DNA binding"/>
    <property type="evidence" value="ECO:0007669"/>
    <property type="project" value="UniProtKB-KW"/>
</dbReference>
<dbReference type="InterPro" id="IPR016032">
    <property type="entry name" value="Sig_transdc_resp-reg_C-effctor"/>
</dbReference>
<evidence type="ECO:0000256" key="2">
    <source>
        <dbReference type="ARBA" id="ARBA00023125"/>
    </source>
</evidence>
<dbReference type="InterPro" id="IPR059106">
    <property type="entry name" value="WHD_MalT"/>
</dbReference>
<dbReference type="Gene3D" id="3.40.50.300">
    <property type="entry name" value="P-loop containing nucleotide triphosphate hydrolases"/>
    <property type="match status" value="1"/>
</dbReference>
<dbReference type="AlphaFoldDB" id="A0A3B0BXV4"/>
<dbReference type="Gene3D" id="1.25.40.10">
    <property type="entry name" value="Tetratricopeptide repeat domain"/>
    <property type="match status" value="1"/>
</dbReference>
<dbReference type="CDD" id="cd06170">
    <property type="entry name" value="LuxR_C_like"/>
    <property type="match status" value="1"/>
</dbReference>
<keyword evidence="3" id="KW-0804">Transcription</keyword>
<evidence type="ECO:0000256" key="3">
    <source>
        <dbReference type="ARBA" id="ARBA00023163"/>
    </source>
</evidence>
<dbReference type="EMBL" id="RBAM01000001">
    <property type="protein sequence ID" value="RKN77218.1"/>
    <property type="molecule type" value="Genomic_DNA"/>
</dbReference>
<dbReference type="PANTHER" id="PTHR44688:SF16">
    <property type="entry name" value="DNA-BINDING TRANSCRIPTIONAL ACTIVATOR DEVR_DOSR"/>
    <property type="match status" value="1"/>
</dbReference>
<dbReference type="InterPro" id="IPR041617">
    <property type="entry name" value="TPR_MalT"/>
</dbReference>
<dbReference type="PRINTS" id="PR00038">
    <property type="entry name" value="HTHLUXR"/>
</dbReference>
<evidence type="ECO:0000313" key="7">
    <source>
        <dbReference type="Proteomes" id="UP000270343"/>
    </source>
</evidence>
<sequence length="905" mass="95629">MPPSGFPLSGDGRGTTLAWSDDPLLAAKFTVPAAPRHHVSRPRLLGRVGAGTHGPVTLVTGPAGAGKTALAAAWTRDGEPPGPVAWLTLDPHDAAPGIFWSYVVEALGRALPRSPGGISMPARPGSVGTSLLTRLAAATEHFPGPVVLVLDGFEKVAGRRVPAGLEFLLDHCGPLLRLVVTSRADPLLPLHRYRAEDRLTEIRGADLAFTSHEASALLHGHGLKPGDDVARALTRRTGGWAAGLRLCALAVQRTGDPDGFTRSFTGTEQAVSDYLVAEVLDTRPAATGELLLRASILDRLHPDLVNALTGRKDAEAVLAGLTRENAFVDPVPGTPWCRVHPLFADVLRAQLRIRHPALVPRLHARAARWLAGEGRVTEALEHAAEAGDWQYAASEAVRHLLAVAMFTAPDGERIERAFSRMPASVPGAGPALLAAACRLARHDRAGCRERLTEAGRHLRRSGKEPTPEAGLTHALLCLLCEPRADRQTDGRADGPGPDRQADGPGPPGPAEEAARAVADLMRRMPPELIRAHPEIEALRLYGLARSFLGRGRLAEGRRLCAEAAGACTTQASLPVQHLSLGLLAVAEAAAGALTAAEDHALRSLAVADQCGAAPDRRSGAACLALAAVACERDDQEAAHRRLGQALACRDVHEDPLLAAEAAVLRSRLELALGRWETALAALPLPGAGDAPWPAQRLALTRSAAALARGDHEAAAVAVHGTRADGPAPLLALARAHFAAGRTDRSLRLLARAGNSPDLSLPDRVGVQLLRARAALQAGDRAAAQHLLGRALEAARPERLRRPFGDAGPWLRHLLDGTGGTGPAPAPGSWLTARGGADLPDPVQPLSGRERDVLLCVQRMMSADEIADDLSLSVNTVKTHLRSVYRKLGVSRRREAVERGRELRIL</sequence>
<dbReference type="InterPro" id="IPR027417">
    <property type="entry name" value="P-loop_NTPase"/>
</dbReference>